<protein>
    <recommendedName>
        <fullName evidence="4">Crinkler effector protein N-terminal domain-containing protein</fullName>
    </recommendedName>
</protein>
<dbReference type="EMBL" id="JAAAHY010001526">
    <property type="protein sequence ID" value="KAF9948462.1"/>
    <property type="molecule type" value="Genomic_DNA"/>
</dbReference>
<dbReference type="InterPro" id="IPR045379">
    <property type="entry name" value="Crinkler_N"/>
</dbReference>
<dbReference type="GO" id="GO:0043657">
    <property type="term" value="C:host cell"/>
    <property type="evidence" value="ECO:0007669"/>
    <property type="project" value="UniProtKB-SubCell"/>
</dbReference>
<feature type="domain" description="Crinkler effector protein N-terminal" evidence="4">
    <location>
        <begin position="5"/>
        <end position="105"/>
    </location>
</feature>
<keyword evidence="3" id="KW-0964">Secreted</keyword>
<dbReference type="OrthoDB" id="2419111at2759"/>
<dbReference type="GO" id="GO:0005576">
    <property type="term" value="C:extracellular region"/>
    <property type="evidence" value="ECO:0007669"/>
    <property type="project" value="UniProtKB-SubCell"/>
</dbReference>
<evidence type="ECO:0000256" key="2">
    <source>
        <dbReference type="ARBA" id="ARBA00004613"/>
    </source>
</evidence>
<organism evidence="5 6">
    <name type="scientific">Mortierella alpina</name>
    <name type="common">Oleaginous fungus</name>
    <name type="synonym">Mortierella renispora</name>
    <dbReference type="NCBI Taxonomy" id="64518"/>
    <lineage>
        <taxon>Eukaryota</taxon>
        <taxon>Fungi</taxon>
        <taxon>Fungi incertae sedis</taxon>
        <taxon>Mucoromycota</taxon>
        <taxon>Mortierellomycotina</taxon>
        <taxon>Mortierellomycetes</taxon>
        <taxon>Mortierellales</taxon>
        <taxon>Mortierellaceae</taxon>
        <taxon>Mortierella</taxon>
    </lineage>
</organism>
<dbReference type="Proteomes" id="UP000738359">
    <property type="component" value="Unassembled WGS sequence"/>
</dbReference>
<comment type="subcellular location">
    <subcellularLocation>
        <location evidence="1">Host cell</location>
    </subcellularLocation>
    <subcellularLocation>
        <location evidence="2">Secreted</location>
    </subcellularLocation>
</comment>
<evidence type="ECO:0000313" key="5">
    <source>
        <dbReference type="EMBL" id="KAF9948462.1"/>
    </source>
</evidence>
<proteinExistence type="predicted"/>
<reference evidence="5" key="1">
    <citation type="journal article" date="2020" name="Fungal Divers.">
        <title>Resolving the Mortierellaceae phylogeny through synthesis of multi-gene phylogenetics and phylogenomics.</title>
        <authorList>
            <person name="Vandepol N."/>
            <person name="Liber J."/>
            <person name="Desiro A."/>
            <person name="Na H."/>
            <person name="Kennedy M."/>
            <person name="Barry K."/>
            <person name="Grigoriev I.V."/>
            <person name="Miller A.N."/>
            <person name="O'Donnell K."/>
            <person name="Stajich J.E."/>
            <person name="Bonito G."/>
        </authorList>
    </citation>
    <scope>NUCLEOTIDE SEQUENCE</scope>
    <source>
        <strain evidence="5">CK1249</strain>
    </source>
</reference>
<evidence type="ECO:0000256" key="3">
    <source>
        <dbReference type="ARBA" id="ARBA00022525"/>
    </source>
</evidence>
<keyword evidence="6" id="KW-1185">Reference proteome</keyword>
<dbReference type="AlphaFoldDB" id="A0A9P6IUX4"/>
<evidence type="ECO:0000313" key="6">
    <source>
        <dbReference type="Proteomes" id="UP000738359"/>
    </source>
</evidence>
<evidence type="ECO:0000259" key="4">
    <source>
        <dbReference type="Pfam" id="PF20147"/>
    </source>
</evidence>
<sequence length="346" mass="38701">MTDILSLFCLVDRDAVSNAFPIDIPSSQTVGHLKKLIKTEMSPDFDDITAEKLTLWQVAIPTTKNDEEGSISLETISEKSKLLPTERLFKLFVESPVNTVHILIQRPPSVSSSARLTVVVQTYANSKFLWTTDANTATLQRLRASIDSAFPGRVDGTETITIYHSIPEDIEQAREPVGSDDQLRQILWLNIRAGVQKLVVDLETQLRSVKTYTISSVNNLYELTSSRQPILSDLPAFAPIGCTPLVSGKRKRALEQLSDELEVRKRARHDLWDSRGFRNFTFSFLVRAVALFEDELLLDEKTLIQGPRGQGLIDYTISSKHDPSHMVAVTHIKANQGIEDGVAQNM</sequence>
<evidence type="ECO:0000256" key="1">
    <source>
        <dbReference type="ARBA" id="ARBA00004340"/>
    </source>
</evidence>
<gene>
    <name evidence="5" type="ORF">BGZ70_002209</name>
</gene>
<dbReference type="Pfam" id="PF20147">
    <property type="entry name" value="Crinkler"/>
    <property type="match status" value="1"/>
</dbReference>
<name>A0A9P6IUX4_MORAP</name>
<accession>A0A9P6IUX4</accession>
<comment type="caution">
    <text evidence="5">The sequence shown here is derived from an EMBL/GenBank/DDBJ whole genome shotgun (WGS) entry which is preliminary data.</text>
</comment>